<dbReference type="InterPro" id="IPR015403">
    <property type="entry name" value="Mon2/Sec7/BIG1-like_HDS"/>
</dbReference>
<dbReference type="InterPro" id="IPR035999">
    <property type="entry name" value="Sec7_dom_sf"/>
</dbReference>
<proteinExistence type="predicted"/>
<keyword evidence="3" id="KW-0813">Transport</keyword>
<evidence type="ECO:0000313" key="10">
    <source>
        <dbReference type="Proteomes" id="UP000594260"/>
    </source>
</evidence>
<reference evidence="9" key="1">
    <citation type="submission" date="2021-01" db="UniProtKB">
        <authorList>
            <consortium name="EnsemblMetazoa"/>
        </authorList>
    </citation>
    <scope>IDENTIFICATION</scope>
</reference>
<dbReference type="InterPro" id="IPR000904">
    <property type="entry name" value="Sec7_dom"/>
</dbReference>
<dbReference type="FunFam" id="1.10.1000.11:FF:000003">
    <property type="entry name" value="Brefeldin A-inhibited guanine nucleotide-exchange protein 1"/>
    <property type="match status" value="1"/>
</dbReference>
<feature type="region of interest" description="Disordered" evidence="7">
    <location>
        <begin position="49"/>
        <end position="69"/>
    </location>
</feature>
<dbReference type="EnsemblMetazoa" id="XM_022813666">
    <property type="protein sequence ID" value="XP_022669401"/>
    <property type="gene ID" value="LOC111253756"/>
</dbReference>
<dbReference type="Gene3D" id="1.10.220.20">
    <property type="match status" value="1"/>
</dbReference>
<dbReference type="InterPro" id="IPR032691">
    <property type="entry name" value="Mon2/Sec7/BIG1-like_HUS"/>
</dbReference>
<dbReference type="GO" id="GO:0016020">
    <property type="term" value="C:membrane"/>
    <property type="evidence" value="ECO:0007669"/>
    <property type="project" value="UniProtKB-SubCell"/>
</dbReference>
<keyword evidence="5" id="KW-0653">Protein transport</keyword>
<sequence>MSASISGTSGGGGGAESWQPFVRRALERLVAEKDSKRCTQLRQLCQESLKELPPDPDESSGPGRGALPGPCEALEQQNNAAHIFMTPFELACQSKSPRLTVIALDCVQKLVAYGYLLSGQDRIVEVICGCFLGPQTDEKVQLQILKALLTLLTCACCEVHEGAVLQAVRTAYNIYLASRSLVNQTTSIATLTQMLSAIFLRMERAPQDDEAIIANVLHDIVSQVAKDGEPSPATHFAHITHKDAFLVFRSLCKLSMKPLPHETNGNTTHTGTLTQQQLDPKSHEMRSKILSLQLLLSVIQNAGPVFRSNPVFINAIKQYLCVALSKNGVSPLPDVFQLSVTIFLALLDKFKTHLKMQVEVFFREILLGILESQSASFSHKWKVVQVLTRLCADSQSIVDIYVNYDCDLMAANIFERLVMDLARLAQSGSEAAERSMRVKSLECLVSLLRCIVEWGAPRPGGDTEKDDGSQRQGLHRNNQGGREVDGNSAEQLQVVKQQKEIIEQGIELFKRKPAKGLQFLQEQKIVGDMPEDIARFFHSEPRLDKMQIGEVIGDPDPFKRLIMSAYIDQMDFSGKEIVAALRHFLEGFRLPGEAQKIDRLMEKFASRYFENNPGGVFASADTAYVLAYSIIMLTTDLHSQQVKHKMTKEQYITMNRGINDQADLPSDYLSRIYDEIAENEIKMKPSASTGRLLSNMQLEQIASTANALMESVSHVNAEFQCASQVEHVVPMFRLAWTPFLAAFSVGLQDCDEPEVATLCLEGIRLAIRIACIFRLELERNAYVAALVRFTLLTAEGGAAVAAVDMKAKNVATIRTLISVAQHDGNLLATSWLDILRCVSQLEMTELFGSLSKQQSATGGQQVAEAQQQGLVVAVDRIFTNSANLDGNAIVDFVKALCQVCMEELTHKRLFSMHKIVEISYYNMARIRLQWSRIWEVLGEHFNTVGTYPDEHIAYTSIDSLRQLSFKFLEKGEFANFRFQKEFLRPFEHIMKKTPSRNIKELVVHCVASMVHAHSASIRSGWTNVFSVFHLAASEKDDTLVDTAFQTTLRIITQVYEAQFPHLVDSFQDAIKCLSEFACNAHFPDTSMEAIRLIRHCAKYVAERADLFREVSASDVPSTATTTATPTATATGTGPAISAPAQQFHQQLQDTQQQQSVNAATVGGNIGGSEDRLWVRGWIPILFELSCIVSRCKLDVRTRALTVLFEVVKSYGSTFATHWWHDLFQLVLRIFDNMIMKLPESGPEKSEWMTTTCNHALYALIDVFTQYYTVLSGLLLDDLYTLLLQCARQDNKQLAKSGTNCLENFVVSNGTRFSEQIWVKTCNCIVEMFEATAPQQLLTWKEGEERMFPLLRIQCTVQMEVIQSVDNVVFFPATSRKEEQELLQGIVAKNNANIYPPPEDDLGMFKHLRCEHLLVLVDCLTRSHRLAKSFNRNSSQRSILWKAAFRGNVKPDLLPQETAAIACALRILFRMYADPLRTKSRPLVETRLVELSRESLSYFLSLDAEHYRKAWSMIVLLLISRLNRLDDNQFQRHSALLYPYLCDFICQPDLKPALVKPLREFFVRCGVAFGVTSTVEVITTSSNADNNQEIKELERSLTPSSNCGRTKTSLDIAGDNAAIAADDSCDARRTVKANGHHCSEHDSTTEHYYCHQNY</sequence>
<dbReference type="InterPro" id="IPR046455">
    <property type="entry name" value="Sec7/BIG1-like_C"/>
</dbReference>
<protein>
    <recommendedName>
        <fullName evidence="8">SEC7 domain-containing protein</fullName>
    </recommendedName>
</protein>
<dbReference type="Proteomes" id="UP000594260">
    <property type="component" value="Unplaced"/>
</dbReference>
<evidence type="ECO:0000256" key="6">
    <source>
        <dbReference type="ARBA" id="ARBA00023136"/>
    </source>
</evidence>
<keyword evidence="10" id="KW-1185">Reference proteome</keyword>
<dbReference type="CDD" id="cd00171">
    <property type="entry name" value="Sec7"/>
    <property type="match status" value="1"/>
</dbReference>
<organism evidence="9 10">
    <name type="scientific">Varroa destructor</name>
    <name type="common">Honeybee mite</name>
    <dbReference type="NCBI Taxonomy" id="109461"/>
    <lineage>
        <taxon>Eukaryota</taxon>
        <taxon>Metazoa</taxon>
        <taxon>Ecdysozoa</taxon>
        <taxon>Arthropoda</taxon>
        <taxon>Chelicerata</taxon>
        <taxon>Arachnida</taxon>
        <taxon>Acari</taxon>
        <taxon>Parasitiformes</taxon>
        <taxon>Mesostigmata</taxon>
        <taxon>Gamasina</taxon>
        <taxon>Dermanyssoidea</taxon>
        <taxon>Varroidae</taxon>
        <taxon>Varroa</taxon>
    </lineage>
</organism>
<dbReference type="Pfam" id="PF20252">
    <property type="entry name" value="BIG2_C"/>
    <property type="match status" value="1"/>
</dbReference>
<dbReference type="OrthoDB" id="18431at2759"/>
<dbReference type="FunCoup" id="A0A7M7KSY1">
    <property type="interactions" value="2199"/>
</dbReference>
<dbReference type="GeneID" id="111253756"/>
<name>A0A7M7KSY1_VARDE</name>
<evidence type="ECO:0000259" key="8">
    <source>
        <dbReference type="PROSITE" id="PS50190"/>
    </source>
</evidence>
<dbReference type="FunFam" id="1.10.220.20:FF:000002">
    <property type="entry name" value="Brefeldin A-inhibited guanine nucleotide-exchange protein 1"/>
    <property type="match status" value="1"/>
</dbReference>
<dbReference type="RefSeq" id="XP_022669401.1">
    <property type="nucleotide sequence ID" value="XM_022813666.1"/>
</dbReference>
<dbReference type="PROSITE" id="PS50190">
    <property type="entry name" value="SEC7"/>
    <property type="match status" value="1"/>
</dbReference>
<keyword evidence="6" id="KW-0472">Membrane</keyword>
<evidence type="ECO:0000313" key="9">
    <source>
        <dbReference type="EnsemblMetazoa" id="XP_022669401"/>
    </source>
</evidence>
<dbReference type="GO" id="GO:0005085">
    <property type="term" value="F:guanyl-nucleotide exchange factor activity"/>
    <property type="evidence" value="ECO:0007669"/>
    <property type="project" value="InterPro"/>
</dbReference>
<dbReference type="InterPro" id="IPR032629">
    <property type="entry name" value="DCB_dom"/>
</dbReference>
<dbReference type="Pfam" id="PF12783">
    <property type="entry name" value="Sec7-like_HUS"/>
    <property type="match status" value="1"/>
</dbReference>
<dbReference type="Pfam" id="PF01369">
    <property type="entry name" value="Sec7"/>
    <property type="match status" value="1"/>
</dbReference>
<evidence type="ECO:0000256" key="7">
    <source>
        <dbReference type="SAM" id="MobiDB-lite"/>
    </source>
</evidence>
<keyword evidence="4" id="KW-0963">Cytoplasm</keyword>
<dbReference type="PANTHER" id="PTHR10663">
    <property type="entry name" value="GUANYL-NUCLEOTIDE EXCHANGE FACTOR"/>
    <property type="match status" value="1"/>
</dbReference>
<dbReference type="Pfam" id="PF16213">
    <property type="entry name" value="DCB"/>
    <property type="match status" value="1"/>
</dbReference>
<dbReference type="OMA" id="EVMCAYI"/>
<dbReference type="GO" id="GO:0005737">
    <property type="term" value="C:cytoplasm"/>
    <property type="evidence" value="ECO:0007669"/>
    <property type="project" value="UniProtKB-SubCell"/>
</dbReference>
<dbReference type="PANTHER" id="PTHR10663:SF375">
    <property type="entry name" value="LD29171P"/>
    <property type="match status" value="1"/>
</dbReference>
<evidence type="ECO:0000256" key="2">
    <source>
        <dbReference type="ARBA" id="ARBA00004496"/>
    </source>
</evidence>
<dbReference type="Gene3D" id="1.10.1000.11">
    <property type="entry name" value="Arf Nucleotide-binding Site Opener,domain 2"/>
    <property type="match status" value="1"/>
</dbReference>
<comment type="subcellular location">
    <subcellularLocation>
        <location evidence="2">Cytoplasm</location>
    </subcellularLocation>
    <subcellularLocation>
        <location evidence="1">Membrane</location>
    </subcellularLocation>
</comment>
<evidence type="ECO:0000256" key="3">
    <source>
        <dbReference type="ARBA" id="ARBA00022448"/>
    </source>
</evidence>
<dbReference type="GO" id="GO:0032012">
    <property type="term" value="P:regulation of ARF protein signal transduction"/>
    <property type="evidence" value="ECO:0007669"/>
    <property type="project" value="InterPro"/>
</dbReference>
<feature type="domain" description="SEC7" evidence="8">
    <location>
        <begin position="491"/>
        <end position="679"/>
    </location>
</feature>
<dbReference type="InterPro" id="IPR016024">
    <property type="entry name" value="ARM-type_fold"/>
</dbReference>
<dbReference type="Pfam" id="PF09324">
    <property type="entry name" value="Sec7-like_HDS"/>
    <property type="match status" value="1"/>
</dbReference>
<evidence type="ECO:0000256" key="1">
    <source>
        <dbReference type="ARBA" id="ARBA00004370"/>
    </source>
</evidence>
<dbReference type="SUPFAM" id="SSF48371">
    <property type="entry name" value="ARM repeat"/>
    <property type="match status" value="2"/>
</dbReference>
<dbReference type="SUPFAM" id="SSF48425">
    <property type="entry name" value="Sec7 domain"/>
    <property type="match status" value="1"/>
</dbReference>
<dbReference type="KEGG" id="vde:111253756"/>
<accession>A0A7M7KSY1</accession>
<evidence type="ECO:0000256" key="5">
    <source>
        <dbReference type="ARBA" id="ARBA00022927"/>
    </source>
</evidence>
<feature type="compositionally biased region" description="Polar residues" evidence="7">
    <location>
        <begin position="470"/>
        <end position="480"/>
    </location>
</feature>
<evidence type="ECO:0000256" key="4">
    <source>
        <dbReference type="ARBA" id="ARBA00022490"/>
    </source>
</evidence>
<dbReference type="SMART" id="SM00222">
    <property type="entry name" value="Sec7"/>
    <property type="match status" value="1"/>
</dbReference>
<dbReference type="InParanoid" id="A0A7M7KSY1"/>
<dbReference type="InterPro" id="IPR023394">
    <property type="entry name" value="Sec7_C_sf"/>
</dbReference>
<dbReference type="GO" id="GO:0015031">
    <property type="term" value="P:protein transport"/>
    <property type="evidence" value="ECO:0007669"/>
    <property type="project" value="UniProtKB-KW"/>
</dbReference>
<feature type="region of interest" description="Disordered" evidence="7">
    <location>
        <begin position="459"/>
        <end position="488"/>
    </location>
</feature>